<dbReference type="STRING" id="318479.A0A158Q6E4"/>
<evidence type="ECO:0000313" key="3">
    <source>
        <dbReference type="Proteomes" id="UP000038040"/>
    </source>
</evidence>
<dbReference type="Proteomes" id="UP000038040">
    <property type="component" value="Unplaced"/>
</dbReference>
<sequence length="358" mass="41606">MVVEWETPVYILCDVFILNYTIISNIKESFTIGVRTKKAIIEMIVEAKAVVSTSTSFIGTSIGTSSKKNLVAKDAVYGTRRACLPHQFDVYCLFNGLISNWKAHRVVDFRKPLKIDKLHAVVGKNSLALYWQYDADNYLRLSYLAIYPEARIISTVELRGKNRYKFNNMQHGTYIFMIIVLKYVDDIELQSDIESITVSVGSTKRFTSVEKYNGERIFVTFESSSDNSVSVNGFIDNYAIIVTEQIQDVDYKLDSWFDVQKKDIWTPYRATSSTYNPFRQKEIYTATFIIGDDNCFTKFDKTEMKPENMYCNGKLRRNRQYFVKLRTYSLLKIAVESDWVSVNNTYRTNEHKKWNKQG</sequence>
<reference evidence="2 4" key="2">
    <citation type="submission" date="2018-11" db="EMBL/GenBank/DDBJ databases">
        <authorList>
            <consortium name="Pathogen Informatics"/>
        </authorList>
    </citation>
    <scope>NUCLEOTIDE SEQUENCE [LARGE SCALE GENOMIC DNA]</scope>
</reference>
<dbReference type="EMBL" id="UYYG01001247">
    <property type="protein sequence ID" value="VDN60807.1"/>
    <property type="molecule type" value="Genomic_DNA"/>
</dbReference>
<protein>
    <submittedName>
        <fullName evidence="5">PTP_tm domain-containing protein</fullName>
    </submittedName>
</protein>
<keyword evidence="4" id="KW-1185">Reference proteome</keyword>
<dbReference type="OrthoDB" id="5862046at2759"/>
<evidence type="ECO:0000313" key="4">
    <source>
        <dbReference type="Proteomes" id="UP000274756"/>
    </source>
</evidence>
<reference evidence="5" key="1">
    <citation type="submission" date="2016-04" db="UniProtKB">
        <authorList>
            <consortium name="WormBaseParasite"/>
        </authorList>
    </citation>
    <scope>IDENTIFICATION</scope>
</reference>
<name>A0A158Q6E4_DRAME</name>
<dbReference type="AlphaFoldDB" id="A0A158Q6E4"/>
<evidence type="ECO:0000313" key="2">
    <source>
        <dbReference type="EMBL" id="VDN60807.1"/>
    </source>
</evidence>
<dbReference type="Proteomes" id="UP000274756">
    <property type="component" value="Unassembled WGS sequence"/>
</dbReference>
<dbReference type="WBParaSite" id="DME_0000986901-mRNA-1">
    <property type="protein sequence ID" value="DME_0000986901-mRNA-1"/>
    <property type="gene ID" value="DME_0000986901"/>
</dbReference>
<evidence type="ECO:0000259" key="1">
    <source>
        <dbReference type="Pfam" id="PF18861"/>
    </source>
</evidence>
<dbReference type="Pfam" id="PF18861">
    <property type="entry name" value="PTP_tm"/>
    <property type="match status" value="1"/>
</dbReference>
<organism evidence="3 5">
    <name type="scientific">Dracunculus medinensis</name>
    <name type="common">Guinea worm</name>
    <dbReference type="NCBI Taxonomy" id="318479"/>
    <lineage>
        <taxon>Eukaryota</taxon>
        <taxon>Metazoa</taxon>
        <taxon>Ecdysozoa</taxon>
        <taxon>Nematoda</taxon>
        <taxon>Chromadorea</taxon>
        <taxon>Rhabditida</taxon>
        <taxon>Spirurina</taxon>
        <taxon>Dracunculoidea</taxon>
        <taxon>Dracunculidae</taxon>
        <taxon>Dracunculus</taxon>
    </lineage>
</organism>
<proteinExistence type="predicted"/>
<feature type="domain" description="PTPRJ transmembrane" evidence="1">
    <location>
        <begin position="230"/>
        <end position="342"/>
    </location>
</feature>
<accession>A0A158Q6E4</accession>
<evidence type="ECO:0000313" key="5">
    <source>
        <dbReference type="WBParaSite" id="DME_0000986901-mRNA-1"/>
    </source>
</evidence>
<dbReference type="InterPro" id="IPR041201">
    <property type="entry name" value="PTPRJ_TM"/>
</dbReference>
<gene>
    <name evidence="2" type="ORF">DME_LOCUS10780</name>
</gene>